<dbReference type="SUPFAM" id="SSF69318">
    <property type="entry name" value="Integrin alpha N-terminal domain"/>
    <property type="match status" value="1"/>
</dbReference>
<dbReference type="Gene3D" id="3.90.70.10">
    <property type="entry name" value="Cysteine proteinases"/>
    <property type="match status" value="1"/>
</dbReference>
<dbReference type="SMART" id="SM00645">
    <property type="entry name" value="Pept_C1"/>
    <property type="match status" value="1"/>
</dbReference>
<organism evidence="5 6">
    <name type="scientific">Leekyejoonella antrihumi</name>
    <dbReference type="NCBI Taxonomy" id="1660198"/>
    <lineage>
        <taxon>Bacteria</taxon>
        <taxon>Bacillati</taxon>
        <taxon>Actinomycetota</taxon>
        <taxon>Actinomycetes</taxon>
        <taxon>Micrococcales</taxon>
        <taxon>Dermacoccaceae</taxon>
        <taxon>Leekyejoonella</taxon>
    </lineage>
</organism>
<gene>
    <name evidence="5" type="ORF">FGL98_12385</name>
</gene>
<dbReference type="GO" id="GO:0006508">
    <property type="term" value="P:proteolysis"/>
    <property type="evidence" value="ECO:0007669"/>
    <property type="project" value="InterPro"/>
</dbReference>
<dbReference type="InterPro" id="IPR000668">
    <property type="entry name" value="Peptidase_C1A_C"/>
</dbReference>
<reference evidence="5 6" key="1">
    <citation type="submission" date="2019-05" db="EMBL/GenBank/DDBJ databases">
        <authorList>
            <person name="Lee S.D."/>
        </authorList>
    </citation>
    <scope>NUCLEOTIDE SEQUENCE [LARGE SCALE GENOMIC DNA]</scope>
    <source>
        <strain evidence="5 6">C5-26</strain>
    </source>
</reference>
<dbReference type="OrthoDB" id="5289073at2"/>
<dbReference type="SUPFAM" id="SSF54001">
    <property type="entry name" value="Cysteine proteinases"/>
    <property type="match status" value="1"/>
</dbReference>
<dbReference type="InterPro" id="IPR038765">
    <property type="entry name" value="Papain-like_cys_pep_sf"/>
</dbReference>
<dbReference type="InterPro" id="IPR039417">
    <property type="entry name" value="Peptidase_C1A_papain-like"/>
</dbReference>
<protein>
    <recommendedName>
        <fullName evidence="4">Peptidase C1A papain C-terminal domain-containing protein</fullName>
    </recommendedName>
</protein>
<feature type="domain" description="Peptidase C1A papain C-terminal" evidence="4">
    <location>
        <begin position="115"/>
        <end position="323"/>
    </location>
</feature>
<keyword evidence="2" id="KW-1015">Disulfide bond</keyword>
<evidence type="ECO:0000313" key="6">
    <source>
        <dbReference type="Proteomes" id="UP000320244"/>
    </source>
</evidence>
<evidence type="ECO:0000256" key="1">
    <source>
        <dbReference type="ARBA" id="ARBA00008455"/>
    </source>
</evidence>
<evidence type="ECO:0000256" key="3">
    <source>
        <dbReference type="SAM" id="MobiDB-lite"/>
    </source>
</evidence>
<evidence type="ECO:0000256" key="2">
    <source>
        <dbReference type="ARBA" id="ARBA00023157"/>
    </source>
</evidence>
<dbReference type="CDD" id="cd02248">
    <property type="entry name" value="Peptidase_C1A"/>
    <property type="match status" value="1"/>
</dbReference>
<dbReference type="Pfam" id="PF00112">
    <property type="entry name" value="Peptidase_C1"/>
    <property type="match status" value="1"/>
</dbReference>
<sequence>MMKHADIVRAVRAAETTWHPSESSSNHLTAAALRLRCGNVAAATPAPREPRQPLDVAEVNHRYAALTDGGAYATQLRGRGPVALPPRPISLPPRPIPPHPPTPTPPPLPTPAPSRPGIVDWRTQQGRSVITPVKDQGGCGSCVAFAVTALVESRVRIEHGLTVDLSEADLFYGSGCKCAVGWNPVGAISHVKSAGEPLEHEFPYVDVDTAYRALPARGGMLVRPTSDDSCTSVDDRKNYLAHVGPMVGCFDVYEDFGTYGGGVYRHLVGERVGSHCIQIIGYDDTQSCWICKNSWGTGWGESGFFRIAYGQCGIDDTGSILGIGSSPFYGVGGTQLGPDYTPHDFIGTFDGSGHDKILRYLPAEKEWSLIDADHHLSTSPSGSTSNFGQVGDGRPFWTGDFTGSGNTELTFYTPSDGNWWLGRNIGGQLSWSLAGNTLGHGAGANNFGQVADGRPFWTGDFTGSGNTEITFYTPADGNWWLGQFSTTGTLTWSLAGNTNGFGQVADGRPFWTGDFTGDKHLDILFYYPGDHNWWLGQFSTTGTLTWSLAGNTNGFGQVADGRPFWTGDFTGDKHQDILFYYPGDHNWWLGQFSTTGTLTWSLAGNTNGFGQVADGRPFWVGDFTGNGRKDVMFFYPGDANWWLGEFGATGALTWSNIGNTLIAPALA</sequence>
<name>A0A563E0S5_9MICO</name>
<dbReference type="InterPro" id="IPR025661">
    <property type="entry name" value="Pept_asp_AS"/>
</dbReference>
<keyword evidence="6" id="KW-1185">Reference proteome</keyword>
<comment type="caution">
    <text evidence="5">The sequence shown here is derived from an EMBL/GenBank/DDBJ whole genome shotgun (WGS) entry which is preliminary data.</text>
</comment>
<dbReference type="InterPro" id="IPR025660">
    <property type="entry name" value="Pept_his_AS"/>
</dbReference>
<dbReference type="InterPro" id="IPR013128">
    <property type="entry name" value="Peptidase_C1A"/>
</dbReference>
<accession>A0A563E0S5</accession>
<comment type="similarity">
    <text evidence="1">Belongs to the peptidase C1 family.</text>
</comment>
<dbReference type="PROSITE" id="PS00639">
    <property type="entry name" value="THIOL_PROTEASE_HIS"/>
    <property type="match status" value="1"/>
</dbReference>
<dbReference type="EMBL" id="VCQV01000016">
    <property type="protein sequence ID" value="TWP35801.1"/>
    <property type="molecule type" value="Genomic_DNA"/>
</dbReference>
<evidence type="ECO:0000313" key="5">
    <source>
        <dbReference type="EMBL" id="TWP35801.1"/>
    </source>
</evidence>
<dbReference type="Proteomes" id="UP000320244">
    <property type="component" value="Unassembled WGS sequence"/>
</dbReference>
<dbReference type="InterPro" id="IPR028994">
    <property type="entry name" value="Integrin_alpha_N"/>
</dbReference>
<proteinExistence type="inferred from homology"/>
<dbReference type="GO" id="GO:0008234">
    <property type="term" value="F:cysteine-type peptidase activity"/>
    <property type="evidence" value="ECO:0007669"/>
    <property type="project" value="InterPro"/>
</dbReference>
<dbReference type="AlphaFoldDB" id="A0A563E0S5"/>
<evidence type="ECO:0000259" key="4">
    <source>
        <dbReference type="SMART" id="SM00645"/>
    </source>
</evidence>
<dbReference type="PROSITE" id="PS00640">
    <property type="entry name" value="THIOL_PROTEASE_ASN"/>
    <property type="match status" value="1"/>
</dbReference>
<reference evidence="5 6" key="2">
    <citation type="submission" date="2019-08" db="EMBL/GenBank/DDBJ databases">
        <title>Jejuicoccus antrihumi gen. nov., sp. nov., a new member of the family Dermacoccaceae isolated from a cave.</title>
        <authorList>
            <person name="Schumann P."/>
            <person name="Kim I.S."/>
        </authorList>
    </citation>
    <scope>NUCLEOTIDE SEQUENCE [LARGE SCALE GENOMIC DNA]</scope>
    <source>
        <strain evidence="5 6">C5-26</strain>
    </source>
</reference>
<feature type="compositionally biased region" description="Pro residues" evidence="3">
    <location>
        <begin position="83"/>
        <end position="113"/>
    </location>
</feature>
<dbReference type="PANTHER" id="PTHR12411">
    <property type="entry name" value="CYSTEINE PROTEASE FAMILY C1-RELATED"/>
    <property type="match status" value="1"/>
</dbReference>
<feature type="region of interest" description="Disordered" evidence="3">
    <location>
        <begin position="76"/>
        <end position="113"/>
    </location>
</feature>